<dbReference type="InterPro" id="IPR031167">
    <property type="entry name" value="G_OBG"/>
</dbReference>
<dbReference type="PIRSF" id="PIRSF038919">
    <property type="entry name" value="NOG1"/>
    <property type="match status" value="1"/>
</dbReference>
<sequence>MVVYNFKKIQPIPGAGDFVDIILSKTQRKTPTVVHPQYSIQRIRAFYMRKVKFTQQNISERLGQVIADFPRLDDIHPFYADLINILYDRDHYKLALGQLNTAKNLIEVLSRDYVRLMKYGDSLYRCKQLKRAAMGRMMTILKKQKAALSYLDEVRKHLGRLPALDPNTRTLLVTGYPNVGKSSFMNKVTRANVDVQPYAFTTKSLYVGHMDYRYLRWQVVDTPGLLDHPLEERNTIEMQAITALAHLQCCVLYFVDVSEQCGWTIAQQLALFESVRPLFANKQLLLVVNKIDQVKWEDLKAEDREAIEKCAEGSGAELMKMSNVSEEGVSAVKNKACDKLLTARVETRLTGKKVTDVMNRLTVAQPRPRDARARAAFIPESVLAAKNRMDTDKPAKRKTEKDLQLENGGAGVYSCDFRKYYDLKSEEWRWDVQPQILDGKNVADYVDPDIAAKLEQLEREEEQLAAEYLNEEDMGSDLDEEEKVLHKAVRDKKKITQQQSQLKRTNKSALPRRGGEKKIEDVKAKLDSVGLETEGIATRGRKRTRSLAPREEAEDGMEVDAMDVDGGKKQKRAASKSRGRSQSRGRSKSAVPPEKQGLKDEGQQIKAVKLMRKQRRKLNLMARASESDRKEGPKLVKWQIAGKSGLGTKNKR</sequence>
<evidence type="ECO:0000313" key="9">
    <source>
        <dbReference type="EMBL" id="CAE0634472.1"/>
    </source>
</evidence>
<dbReference type="PANTHER" id="PTHR45759">
    <property type="entry name" value="NUCLEOLAR GTP-BINDING PROTEIN 1"/>
    <property type="match status" value="1"/>
</dbReference>
<dbReference type="AlphaFoldDB" id="A0A6V1RDW6"/>
<keyword evidence="2 6" id="KW-0690">Ribosome biogenesis</keyword>
<dbReference type="InterPro" id="IPR006073">
    <property type="entry name" value="GTP-bd"/>
</dbReference>
<evidence type="ECO:0000259" key="8">
    <source>
        <dbReference type="PROSITE" id="PS51710"/>
    </source>
</evidence>
<dbReference type="InterPro" id="IPR041623">
    <property type="entry name" value="NOG1_N"/>
</dbReference>
<dbReference type="PROSITE" id="PS51710">
    <property type="entry name" value="G_OBG"/>
    <property type="match status" value="1"/>
</dbReference>
<comment type="similarity">
    <text evidence="6">Belongs to the TRAFAC class OBG-HflX-like GTPase superfamily. OBG GTPase family. NOG subfamily.</text>
</comment>
<gene>
    <name evidence="9" type="ORF">HAKA00212_LOCUS13190</name>
</gene>
<feature type="compositionally biased region" description="Basic and acidic residues" evidence="7">
    <location>
        <begin position="625"/>
        <end position="634"/>
    </location>
</feature>
<comment type="function">
    <text evidence="6">Involved in the biogenesis of the 60S ribosomal subunit.</text>
</comment>
<dbReference type="Gene3D" id="1.20.120.1190">
    <property type="match status" value="1"/>
</dbReference>
<dbReference type="GO" id="GO:0005730">
    <property type="term" value="C:nucleolus"/>
    <property type="evidence" value="ECO:0007669"/>
    <property type="project" value="UniProtKB-SubCell"/>
</dbReference>
<evidence type="ECO:0000256" key="1">
    <source>
        <dbReference type="ARBA" id="ARBA00004604"/>
    </source>
</evidence>
<evidence type="ECO:0000256" key="4">
    <source>
        <dbReference type="ARBA" id="ARBA00023134"/>
    </source>
</evidence>
<name>A0A6V1RDW6_HETAK</name>
<evidence type="ECO:0000256" key="5">
    <source>
        <dbReference type="ARBA" id="ARBA00023242"/>
    </source>
</evidence>
<evidence type="ECO:0000256" key="3">
    <source>
        <dbReference type="ARBA" id="ARBA00022741"/>
    </source>
</evidence>
<dbReference type="SUPFAM" id="SSF52540">
    <property type="entry name" value="P-loop containing nucleoside triphosphate hydrolases"/>
    <property type="match status" value="1"/>
</dbReference>
<comment type="subcellular location">
    <subcellularLocation>
        <location evidence="1 6">Nucleus</location>
        <location evidence="1 6">Nucleolus</location>
    </subcellularLocation>
</comment>
<keyword evidence="5 6" id="KW-0539">Nucleus</keyword>
<dbReference type="InterPro" id="IPR027417">
    <property type="entry name" value="P-loop_NTPase"/>
</dbReference>
<evidence type="ECO:0000256" key="6">
    <source>
        <dbReference type="PIRNR" id="PIRNR038919"/>
    </source>
</evidence>
<organism evidence="9">
    <name type="scientific">Heterosigma akashiwo</name>
    <name type="common">Chromophytic alga</name>
    <name type="synonym">Heterosigma carterae</name>
    <dbReference type="NCBI Taxonomy" id="2829"/>
    <lineage>
        <taxon>Eukaryota</taxon>
        <taxon>Sar</taxon>
        <taxon>Stramenopiles</taxon>
        <taxon>Ochrophyta</taxon>
        <taxon>Raphidophyceae</taxon>
        <taxon>Chattonellales</taxon>
        <taxon>Chattonellaceae</taxon>
        <taxon>Heterosigma</taxon>
    </lineage>
</organism>
<evidence type="ECO:0000256" key="2">
    <source>
        <dbReference type="ARBA" id="ARBA00022517"/>
    </source>
</evidence>
<dbReference type="Pfam" id="PF17835">
    <property type="entry name" value="NOG1_N"/>
    <property type="match status" value="1"/>
</dbReference>
<proteinExistence type="inferred from homology"/>
<dbReference type="InterPro" id="IPR024926">
    <property type="entry name" value="NOG1"/>
</dbReference>
<keyword evidence="4" id="KW-0342">GTP-binding</keyword>
<dbReference type="PRINTS" id="PR00326">
    <property type="entry name" value="GTP1OBG"/>
</dbReference>
<dbReference type="GO" id="GO:0042254">
    <property type="term" value="P:ribosome biogenesis"/>
    <property type="evidence" value="ECO:0007669"/>
    <property type="project" value="UniProtKB-KW"/>
</dbReference>
<dbReference type="FunFam" id="3.40.50.300:FF:000496">
    <property type="entry name" value="Nucleolar GTP-binding protein 1"/>
    <property type="match status" value="1"/>
</dbReference>
<feature type="compositionally biased region" description="Acidic residues" evidence="7">
    <location>
        <begin position="552"/>
        <end position="563"/>
    </location>
</feature>
<dbReference type="Pfam" id="PF06858">
    <property type="entry name" value="NOG1"/>
    <property type="match status" value="1"/>
</dbReference>
<feature type="region of interest" description="Disordered" evidence="7">
    <location>
        <begin position="489"/>
        <end position="517"/>
    </location>
</feature>
<reference evidence="9" key="1">
    <citation type="submission" date="2021-01" db="EMBL/GenBank/DDBJ databases">
        <authorList>
            <person name="Corre E."/>
            <person name="Pelletier E."/>
            <person name="Niang G."/>
            <person name="Scheremetjew M."/>
            <person name="Finn R."/>
            <person name="Kale V."/>
            <person name="Holt S."/>
            <person name="Cochrane G."/>
            <person name="Meng A."/>
            <person name="Brown T."/>
            <person name="Cohen L."/>
        </authorList>
    </citation>
    <scope>NUCLEOTIDE SEQUENCE</scope>
    <source>
        <strain evidence="9">CCMP3107</strain>
    </source>
</reference>
<feature type="domain" description="OBG-type G" evidence="8">
    <location>
        <begin position="169"/>
        <end position="341"/>
    </location>
</feature>
<feature type="region of interest" description="Disordered" evidence="7">
    <location>
        <begin position="535"/>
        <end position="652"/>
    </location>
</feature>
<feature type="compositionally biased region" description="Basic residues" evidence="7">
    <location>
        <begin position="569"/>
        <end position="587"/>
    </location>
</feature>
<dbReference type="Gene3D" id="3.40.50.300">
    <property type="entry name" value="P-loop containing nucleotide triphosphate hydrolases"/>
    <property type="match status" value="1"/>
</dbReference>
<dbReference type="CDD" id="cd01897">
    <property type="entry name" value="NOG"/>
    <property type="match status" value="1"/>
</dbReference>
<dbReference type="EMBL" id="HBIU01028635">
    <property type="protein sequence ID" value="CAE0634472.1"/>
    <property type="molecule type" value="Transcribed_RNA"/>
</dbReference>
<dbReference type="InterPro" id="IPR010674">
    <property type="entry name" value="NOG1_Rossman_fold_dom"/>
</dbReference>
<evidence type="ECO:0000256" key="7">
    <source>
        <dbReference type="SAM" id="MobiDB-lite"/>
    </source>
</evidence>
<protein>
    <recommendedName>
        <fullName evidence="6">Nucleolar GTP-binding protein 1</fullName>
    </recommendedName>
</protein>
<dbReference type="InterPro" id="IPR012973">
    <property type="entry name" value="NOG_C"/>
</dbReference>
<feature type="compositionally biased region" description="Basic residues" evidence="7">
    <location>
        <begin position="609"/>
        <end position="618"/>
    </location>
</feature>
<accession>A0A6V1RDW6</accession>
<dbReference type="FunFam" id="1.20.120.1190:FF:000001">
    <property type="entry name" value="Nucleolar GTP-binding protein 1"/>
    <property type="match status" value="1"/>
</dbReference>
<dbReference type="Pfam" id="PF08155">
    <property type="entry name" value="NOGCT"/>
    <property type="match status" value="1"/>
</dbReference>
<keyword evidence="3" id="KW-0547">Nucleotide-binding</keyword>
<dbReference type="GO" id="GO:0005525">
    <property type="term" value="F:GTP binding"/>
    <property type="evidence" value="ECO:0007669"/>
    <property type="project" value="UniProtKB-KW"/>
</dbReference>